<keyword evidence="9 12" id="KW-0067">ATP-binding</keyword>
<dbReference type="SUPFAM" id="SSF56112">
    <property type="entry name" value="Protein kinase-like (PK-like)"/>
    <property type="match status" value="1"/>
</dbReference>
<comment type="subcellular location">
    <subcellularLocation>
        <location evidence="1">Cytoplasm</location>
    </subcellularLocation>
</comment>
<dbReference type="InterPro" id="IPR033923">
    <property type="entry name" value="PAK_BD"/>
</dbReference>
<evidence type="ECO:0000256" key="4">
    <source>
        <dbReference type="ARBA" id="ARBA00022490"/>
    </source>
</evidence>
<comment type="catalytic activity">
    <reaction evidence="11">
        <text>L-seryl-[protein] + ATP = O-phospho-L-seryl-[protein] + ADP + H(+)</text>
        <dbReference type="Rhea" id="RHEA:17989"/>
        <dbReference type="Rhea" id="RHEA-COMP:9863"/>
        <dbReference type="Rhea" id="RHEA-COMP:11604"/>
        <dbReference type="ChEBI" id="CHEBI:15378"/>
        <dbReference type="ChEBI" id="CHEBI:29999"/>
        <dbReference type="ChEBI" id="CHEBI:30616"/>
        <dbReference type="ChEBI" id="CHEBI:83421"/>
        <dbReference type="ChEBI" id="CHEBI:456216"/>
        <dbReference type="EC" id="2.7.11.1"/>
    </reaction>
</comment>
<dbReference type="Gene3D" id="3.30.200.20">
    <property type="entry name" value="Phosphorylase Kinase, domain 1"/>
    <property type="match status" value="1"/>
</dbReference>
<dbReference type="PROSITE" id="PS50011">
    <property type="entry name" value="PROTEIN_KINASE_DOM"/>
    <property type="match status" value="1"/>
</dbReference>
<dbReference type="GO" id="GO:0004674">
    <property type="term" value="F:protein serine/threonine kinase activity"/>
    <property type="evidence" value="ECO:0007669"/>
    <property type="project" value="UniProtKB-KW"/>
</dbReference>
<evidence type="ECO:0000256" key="5">
    <source>
        <dbReference type="ARBA" id="ARBA00022527"/>
    </source>
</evidence>
<dbReference type="InterPro" id="IPR017441">
    <property type="entry name" value="Protein_kinase_ATP_BS"/>
</dbReference>
<dbReference type="SMART" id="SM00220">
    <property type="entry name" value="S_TKc"/>
    <property type="match status" value="1"/>
</dbReference>
<name>A0A5K3FJ36_MESCO</name>
<dbReference type="InterPro" id="IPR051931">
    <property type="entry name" value="PAK3-like"/>
</dbReference>
<dbReference type="PANTHER" id="PTHR45832:SF22">
    <property type="entry name" value="SERINE_THREONINE-PROTEIN KINASE SAMKA-RELATED"/>
    <property type="match status" value="1"/>
</dbReference>
<feature type="region of interest" description="Disordered" evidence="13">
    <location>
        <begin position="47"/>
        <end position="91"/>
    </location>
</feature>
<dbReference type="Pfam" id="PF00069">
    <property type="entry name" value="Pkinase"/>
    <property type="match status" value="1"/>
</dbReference>
<evidence type="ECO:0000256" key="12">
    <source>
        <dbReference type="PROSITE-ProRule" id="PRU10141"/>
    </source>
</evidence>
<reference evidence="16" key="1">
    <citation type="submission" date="2019-11" db="UniProtKB">
        <authorList>
            <consortium name="WormBaseParasite"/>
        </authorList>
    </citation>
    <scope>IDENTIFICATION</scope>
</reference>
<keyword evidence="5" id="KW-0723">Serine/threonine-protein kinase</keyword>
<dbReference type="Pfam" id="PF00786">
    <property type="entry name" value="PBD"/>
    <property type="match status" value="1"/>
</dbReference>
<dbReference type="PROSITE" id="PS50108">
    <property type="entry name" value="CRIB"/>
    <property type="match status" value="1"/>
</dbReference>
<evidence type="ECO:0000256" key="9">
    <source>
        <dbReference type="ARBA" id="ARBA00022840"/>
    </source>
</evidence>
<evidence type="ECO:0000256" key="8">
    <source>
        <dbReference type="ARBA" id="ARBA00022777"/>
    </source>
</evidence>
<evidence type="ECO:0000256" key="6">
    <source>
        <dbReference type="ARBA" id="ARBA00022679"/>
    </source>
</evidence>
<keyword evidence="7 12" id="KW-0547">Nucleotide-binding</keyword>
<dbReference type="FunFam" id="1.10.510.10:FF:000011">
    <property type="entry name" value="Non-specific serine/threonine protein kinase"/>
    <property type="match status" value="1"/>
</dbReference>
<feature type="region of interest" description="Disordered" evidence="13">
    <location>
        <begin position="449"/>
        <end position="510"/>
    </location>
</feature>
<feature type="region of interest" description="Disordered" evidence="13">
    <location>
        <begin position="540"/>
        <end position="653"/>
    </location>
</feature>
<dbReference type="InterPro" id="IPR008271">
    <property type="entry name" value="Ser/Thr_kinase_AS"/>
</dbReference>
<keyword evidence="6" id="KW-0808">Transferase</keyword>
<accession>A0A5K3FJ36</accession>
<dbReference type="Gene3D" id="3.90.810.10">
    <property type="entry name" value="CRIB domain"/>
    <property type="match status" value="1"/>
</dbReference>
<dbReference type="Gene3D" id="1.10.510.10">
    <property type="entry name" value="Transferase(Phosphotransferase) domain 1"/>
    <property type="match status" value="1"/>
</dbReference>
<feature type="binding site" evidence="12">
    <location>
        <position position="710"/>
    </location>
    <ligand>
        <name>ATP</name>
        <dbReference type="ChEBI" id="CHEBI:30616"/>
    </ligand>
</feature>
<dbReference type="SMART" id="SM00285">
    <property type="entry name" value="PBD"/>
    <property type="match status" value="1"/>
</dbReference>
<feature type="compositionally biased region" description="Polar residues" evidence="13">
    <location>
        <begin position="240"/>
        <end position="251"/>
    </location>
</feature>
<proteinExistence type="inferred from homology"/>
<dbReference type="GO" id="GO:0106310">
    <property type="term" value="F:protein serine kinase activity"/>
    <property type="evidence" value="ECO:0007669"/>
    <property type="project" value="RHEA"/>
</dbReference>
<dbReference type="InterPro" id="IPR011009">
    <property type="entry name" value="Kinase-like_dom_sf"/>
</dbReference>
<feature type="compositionally biased region" description="Low complexity" evidence="13">
    <location>
        <begin position="184"/>
        <end position="205"/>
    </location>
</feature>
<evidence type="ECO:0000259" key="15">
    <source>
        <dbReference type="PROSITE" id="PS50108"/>
    </source>
</evidence>
<comment type="similarity">
    <text evidence="2">Belongs to the protein kinase superfamily. STE Ser/Thr protein kinase family. STE20 subfamily.</text>
</comment>
<dbReference type="InterPro" id="IPR000719">
    <property type="entry name" value="Prot_kinase_dom"/>
</dbReference>
<evidence type="ECO:0000256" key="7">
    <source>
        <dbReference type="ARBA" id="ARBA00022741"/>
    </source>
</evidence>
<dbReference type="GO" id="GO:0005737">
    <property type="term" value="C:cytoplasm"/>
    <property type="evidence" value="ECO:0007669"/>
    <property type="project" value="UniProtKB-SubCell"/>
</dbReference>
<evidence type="ECO:0000259" key="14">
    <source>
        <dbReference type="PROSITE" id="PS50011"/>
    </source>
</evidence>
<feature type="region of interest" description="Disordered" evidence="13">
    <location>
        <begin position="402"/>
        <end position="428"/>
    </location>
</feature>
<protein>
    <recommendedName>
        <fullName evidence="3">non-specific serine/threonine protein kinase</fullName>
        <ecNumber evidence="3">2.7.11.1</ecNumber>
    </recommendedName>
</protein>
<dbReference type="InterPro" id="IPR036936">
    <property type="entry name" value="CRIB_dom_sf"/>
</dbReference>
<sequence>MSANTSNLSGSLADYIGIPESTVVQQRLSTGTGSHLPPASSATFLYGDIGTPTAAPTPPVRSSSTLKKERPMISPPSKPLPTPPEKKEKKRKVHLFRLPLFTRGGSTEPCISGPTDVKHDVHVSFDRTLGEFRGMPPQWALLLKSSNIPSSEQAKHPDLMLDVLHCYDESAKPKDKYMTNISGVTSSSGSVDSVSQSSSTRCSSTATQPSLAFGEGLLMSDVPPATPHHKFSTLSSPLTSFVSGSPSSDYPPQSDGGAAPTFRGYSYNESTAGASAVATAASSSPATQHRRTSEVVAPRPPPPTPPHRTCSGANITADEKQNQASTASVPSLPTTSGVSVGGSSSFTSSGCSFYYYSGSGETGSSPTSGCAPPPPIPPHQASVAAAAAAAAVPVVPATASANDPAATLRGSHHRSVPPPLPSTAVCGSGGGGDGGGVCDHRAASSMEEYPCLSPSAQPQTSVRHPHVVPPPETFTSEEDDEEVDEAEDDDNDEDDENNLEAAAEESDLDVDLGAAEKEMSPETVNAMVLSFEAGATVRDTSPVSDATATLLPPPPPPPPPQPDTRGGPAHENGGTLTNGHSKKHPIPENDTSTVKPASSAKASPASKTAAFPAIPPTNATFQPATGTAPLHHFPNSPKSNHHQHAAPRRRTNNHHHRLTDLQVYEKLRAVVSAGSPTDKYCVVEKIGQGASGVVCSGYEIATNKLVAIKKMNISQQPKKELIINEILVMRANRQPNIVNFLDAYLVAPASPTSPSAVKTPPPPSLHSNAPSAGEELWVVMEYLDGGSLTDVVTETCMEEGHIAAVCREILRALEFLHSNNVIHRDIKSDNILLGMDGSVKLTDFGFCAQLSNERTKRSTMVGTPYWMAPEVVTRRQYGYKVDIWSLGILAIEMVDGEPPYLTENPLRALYLIATIGKPEIKERARLSATFLDFLDRCLEESVDKRATASELLNHPFITTQAKPLSSLVPLIQLAKEQK</sequence>
<feature type="compositionally biased region" description="Polar residues" evidence="13">
    <location>
        <begin position="322"/>
        <end position="333"/>
    </location>
</feature>
<evidence type="ECO:0000313" key="16">
    <source>
        <dbReference type="WBParaSite" id="MCU_008916-RB"/>
    </source>
</evidence>
<feature type="compositionally biased region" description="Low complexity" evidence="13">
    <location>
        <begin position="334"/>
        <end position="344"/>
    </location>
</feature>
<feature type="compositionally biased region" description="Acidic residues" evidence="13">
    <location>
        <begin position="475"/>
        <end position="510"/>
    </location>
</feature>
<feature type="region of interest" description="Disordered" evidence="13">
    <location>
        <begin position="184"/>
        <end position="207"/>
    </location>
</feature>
<dbReference type="PANTHER" id="PTHR45832">
    <property type="entry name" value="SERINE/THREONINE-PROTEIN KINASE SAMKA-RELATED-RELATED"/>
    <property type="match status" value="1"/>
</dbReference>
<dbReference type="PROSITE" id="PS00107">
    <property type="entry name" value="PROTEIN_KINASE_ATP"/>
    <property type="match status" value="1"/>
</dbReference>
<feature type="compositionally biased region" description="Basic residues" evidence="13">
    <location>
        <begin position="639"/>
        <end position="653"/>
    </location>
</feature>
<dbReference type="WBParaSite" id="MCU_008916-RB">
    <property type="protein sequence ID" value="MCU_008916-RB"/>
    <property type="gene ID" value="MCU_008916"/>
</dbReference>
<feature type="domain" description="Protein kinase" evidence="14">
    <location>
        <begin position="680"/>
        <end position="957"/>
    </location>
</feature>
<feature type="compositionally biased region" description="Pro residues" evidence="13">
    <location>
        <begin position="73"/>
        <end position="83"/>
    </location>
</feature>
<dbReference type="AlphaFoldDB" id="A0A5K3FJ36"/>
<dbReference type="EC" id="2.7.11.1" evidence="3"/>
<dbReference type="InterPro" id="IPR000095">
    <property type="entry name" value="CRIB_dom"/>
</dbReference>
<evidence type="ECO:0000256" key="1">
    <source>
        <dbReference type="ARBA" id="ARBA00004496"/>
    </source>
</evidence>
<comment type="catalytic activity">
    <reaction evidence="10">
        <text>L-threonyl-[protein] + ATP = O-phospho-L-threonyl-[protein] + ADP + H(+)</text>
        <dbReference type="Rhea" id="RHEA:46608"/>
        <dbReference type="Rhea" id="RHEA-COMP:11060"/>
        <dbReference type="Rhea" id="RHEA-COMP:11605"/>
        <dbReference type="ChEBI" id="CHEBI:15378"/>
        <dbReference type="ChEBI" id="CHEBI:30013"/>
        <dbReference type="ChEBI" id="CHEBI:30616"/>
        <dbReference type="ChEBI" id="CHEBI:61977"/>
        <dbReference type="ChEBI" id="CHEBI:456216"/>
        <dbReference type="EC" id="2.7.11.1"/>
    </reaction>
</comment>
<keyword evidence="8" id="KW-0418">Kinase</keyword>
<dbReference type="CDD" id="cd01093">
    <property type="entry name" value="CRIB_PAK_like"/>
    <property type="match status" value="1"/>
</dbReference>
<evidence type="ECO:0000256" key="11">
    <source>
        <dbReference type="ARBA" id="ARBA00048679"/>
    </source>
</evidence>
<evidence type="ECO:0000256" key="3">
    <source>
        <dbReference type="ARBA" id="ARBA00012513"/>
    </source>
</evidence>
<dbReference type="GO" id="GO:0005524">
    <property type="term" value="F:ATP binding"/>
    <property type="evidence" value="ECO:0007669"/>
    <property type="project" value="UniProtKB-UniRule"/>
</dbReference>
<dbReference type="PROSITE" id="PS00108">
    <property type="entry name" value="PROTEIN_KINASE_ST"/>
    <property type="match status" value="1"/>
</dbReference>
<evidence type="ECO:0000256" key="2">
    <source>
        <dbReference type="ARBA" id="ARBA00008874"/>
    </source>
</evidence>
<evidence type="ECO:0000256" key="13">
    <source>
        <dbReference type="SAM" id="MobiDB-lite"/>
    </source>
</evidence>
<feature type="region of interest" description="Disordered" evidence="13">
    <location>
        <begin position="276"/>
        <end position="344"/>
    </location>
</feature>
<keyword evidence="4" id="KW-0963">Cytoplasm</keyword>
<evidence type="ECO:0000256" key="10">
    <source>
        <dbReference type="ARBA" id="ARBA00047899"/>
    </source>
</evidence>
<feature type="region of interest" description="Disordered" evidence="13">
    <location>
        <begin position="240"/>
        <end position="263"/>
    </location>
</feature>
<feature type="compositionally biased region" description="Pro residues" evidence="13">
    <location>
        <begin position="551"/>
        <end position="562"/>
    </location>
</feature>
<feature type="compositionally biased region" description="Low complexity" evidence="13">
    <location>
        <begin position="591"/>
        <end position="612"/>
    </location>
</feature>
<organism evidence="16">
    <name type="scientific">Mesocestoides corti</name>
    <name type="common">Flatworm</name>
    <dbReference type="NCBI Taxonomy" id="53468"/>
    <lineage>
        <taxon>Eukaryota</taxon>
        <taxon>Metazoa</taxon>
        <taxon>Spiralia</taxon>
        <taxon>Lophotrochozoa</taxon>
        <taxon>Platyhelminthes</taxon>
        <taxon>Cestoda</taxon>
        <taxon>Eucestoda</taxon>
        <taxon>Cyclophyllidea</taxon>
        <taxon>Mesocestoididae</taxon>
        <taxon>Mesocestoides</taxon>
    </lineage>
</organism>
<feature type="domain" description="CRIB" evidence="15">
    <location>
        <begin position="111"/>
        <end position="124"/>
    </location>
</feature>
<feature type="compositionally biased region" description="Low complexity" evidence="13">
    <location>
        <begin position="276"/>
        <end position="287"/>
    </location>
</feature>